<gene>
    <name evidence="1" type="ORF">FWK35_00038203</name>
</gene>
<dbReference type="EMBL" id="VUJU01011568">
    <property type="protein sequence ID" value="KAF0710683.1"/>
    <property type="molecule type" value="Genomic_DNA"/>
</dbReference>
<accession>A0A6G0VV30</accession>
<evidence type="ECO:0000313" key="2">
    <source>
        <dbReference type="Proteomes" id="UP000478052"/>
    </source>
</evidence>
<organism evidence="1 2">
    <name type="scientific">Aphis craccivora</name>
    <name type="common">Cowpea aphid</name>
    <dbReference type="NCBI Taxonomy" id="307492"/>
    <lineage>
        <taxon>Eukaryota</taxon>
        <taxon>Metazoa</taxon>
        <taxon>Ecdysozoa</taxon>
        <taxon>Arthropoda</taxon>
        <taxon>Hexapoda</taxon>
        <taxon>Insecta</taxon>
        <taxon>Pterygota</taxon>
        <taxon>Neoptera</taxon>
        <taxon>Paraneoptera</taxon>
        <taxon>Hemiptera</taxon>
        <taxon>Sternorrhyncha</taxon>
        <taxon>Aphidomorpha</taxon>
        <taxon>Aphidoidea</taxon>
        <taxon>Aphididae</taxon>
        <taxon>Aphidini</taxon>
        <taxon>Aphis</taxon>
        <taxon>Aphis</taxon>
    </lineage>
</organism>
<keyword evidence="2" id="KW-1185">Reference proteome</keyword>
<evidence type="ECO:0000313" key="1">
    <source>
        <dbReference type="EMBL" id="KAF0710683.1"/>
    </source>
</evidence>
<proteinExistence type="predicted"/>
<name>A0A6G0VV30_APHCR</name>
<protein>
    <submittedName>
        <fullName evidence="1">Uncharacterized protein</fullName>
    </submittedName>
</protein>
<dbReference type="Proteomes" id="UP000478052">
    <property type="component" value="Unassembled WGS sequence"/>
</dbReference>
<comment type="caution">
    <text evidence="1">The sequence shown here is derived from an EMBL/GenBank/DDBJ whole genome shotgun (WGS) entry which is preliminary data.</text>
</comment>
<feature type="non-terminal residue" evidence="1">
    <location>
        <position position="66"/>
    </location>
</feature>
<reference evidence="1 2" key="1">
    <citation type="submission" date="2019-08" db="EMBL/GenBank/DDBJ databases">
        <title>Whole genome of Aphis craccivora.</title>
        <authorList>
            <person name="Voronova N.V."/>
            <person name="Shulinski R.S."/>
            <person name="Bandarenka Y.V."/>
            <person name="Zhorov D.G."/>
            <person name="Warner D."/>
        </authorList>
    </citation>
    <scope>NUCLEOTIDE SEQUENCE [LARGE SCALE GENOMIC DNA]</scope>
    <source>
        <strain evidence="1">180601</strain>
        <tissue evidence="1">Whole Body</tissue>
    </source>
</reference>
<sequence>MAPKTNILQNYGTQIGYNEYLPVAFRLDSEWYGVSPIFREIKNTTNIKIVHFVVLELQNSGTFKDS</sequence>
<dbReference type="AlphaFoldDB" id="A0A6G0VV30"/>